<evidence type="ECO:0000256" key="1">
    <source>
        <dbReference type="SAM" id="Coils"/>
    </source>
</evidence>
<name>A0AAD9YH28_COLKA</name>
<keyword evidence="4" id="KW-1185">Reference proteome</keyword>
<gene>
    <name evidence="3" type="ORF">CKAH01_15934</name>
</gene>
<feature type="coiled-coil region" evidence="1">
    <location>
        <begin position="408"/>
        <end position="435"/>
    </location>
</feature>
<proteinExistence type="predicted"/>
<reference evidence="3" key="1">
    <citation type="submission" date="2023-02" db="EMBL/GenBank/DDBJ databases">
        <title>Colletotrichum kahawae CIFC_Que2 genome sequencing and assembly.</title>
        <authorList>
            <person name="Baroncelli R."/>
        </authorList>
    </citation>
    <scope>NUCLEOTIDE SEQUENCE</scope>
    <source>
        <strain evidence="3">CIFC_Que2</strain>
    </source>
</reference>
<evidence type="ECO:0000256" key="2">
    <source>
        <dbReference type="SAM" id="MobiDB-lite"/>
    </source>
</evidence>
<comment type="caution">
    <text evidence="3">The sequence shown here is derived from an EMBL/GenBank/DDBJ whole genome shotgun (WGS) entry which is preliminary data.</text>
</comment>
<accession>A0AAD9YH28</accession>
<sequence>MAPKLLSDTWERWAPAVTYLINQQFLPIHDHEKFQSYINSELKKGNSIRLDDYGCQFIIDLIETSPGKCDIVAFSVVKFFQHSLTGGEVITELPANYPRDSDHVELIRGMETVSIARSGNIQPMCCREGWMKASQKDFRHPRAIAETSRQKIVKVATERKIQTLKLTQMEPERKSPAAKTGDLEVNDELNRNLSALCKKAATLLASKGEYKTTTVDENISTQDAISFISKVIDDLQHWAPSGPFHQARHKGLSKKVTPLKPRVKIKQRHSQEKLQLESEVRRITEEKEQLEKINGDLKSDVELFRSRAKDAKQELEQLTGQNSADANGEELAENSAHQSTTQLQEAFQQPKEIQGHAELDSKDEQIDAAFFDEDELEDELEKAFAEELGKTAKNEDAASKESGKLRHVSQLETELQTTKDALKNKTEELALATEQHARELVEAGGSKEKCRCKNKEAYVESLEEHVEKLRGTMEDVLRHVSTYQGRKRRRTEGPDFEY</sequence>
<feature type="region of interest" description="Disordered" evidence="2">
    <location>
        <begin position="312"/>
        <end position="345"/>
    </location>
</feature>
<dbReference type="EMBL" id="VYYT01000143">
    <property type="protein sequence ID" value="KAK2763593.1"/>
    <property type="molecule type" value="Genomic_DNA"/>
</dbReference>
<dbReference type="AlphaFoldDB" id="A0AAD9YH28"/>
<evidence type="ECO:0000313" key="3">
    <source>
        <dbReference type="EMBL" id="KAK2763593.1"/>
    </source>
</evidence>
<feature type="compositionally biased region" description="Polar residues" evidence="2">
    <location>
        <begin position="316"/>
        <end position="325"/>
    </location>
</feature>
<organism evidence="3 4">
    <name type="scientific">Colletotrichum kahawae</name>
    <name type="common">Coffee berry disease fungus</name>
    <dbReference type="NCBI Taxonomy" id="34407"/>
    <lineage>
        <taxon>Eukaryota</taxon>
        <taxon>Fungi</taxon>
        <taxon>Dikarya</taxon>
        <taxon>Ascomycota</taxon>
        <taxon>Pezizomycotina</taxon>
        <taxon>Sordariomycetes</taxon>
        <taxon>Hypocreomycetidae</taxon>
        <taxon>Glomerellales</taxon>
        <taxon>Glomerellaceae</taxon>
        <taxon>Colletotrichum</taxon>
        <taxon>Colletotrichum gloeosporioides species complex</taxon>
    </lineage>
</organism>
<feature type="compositionally biased region" description="Polar residues" evidence="2">
    <location>
        <begin position="335"/>
        <end position="345"/>
    </location>
</feature>
<protein>
    <submittedName>
        <fullName evidence="3">Uncharacterized protein</fullName>
    </submittedName>
</protein>
<keyword evidence="1" id="KW-0175">Coiled coil</keyword>
<dbReference type="Proteomes" id="UP001281614">
    <property type="component" value="Unassembled WGS sequence"/>
</dbReference>
<evidence type="ECO:0000313" key="4">
    <source>
        <dbReference type="Proteomes" id="UP001281614"/>
    </source>
</evidence>